<dbReference type="InterPro" id="IPR007472">
    <property type="entry name" value="N-end_Aminoacyl_Trfase_C"/>
</dbReference>
<dbReference type="GO" id="GO:0004057">
    <property type="term" value="F:arginyl-tRNA--protein transferase activity"/>
    <property type="evidence" value="ECO:0007669"/>
    <property type="project" value="InterPro"/>
</dbReference>
<feature type="domain" description="N-end aminoacyl transferase N-terminal" evidence="5">
    <location>
        <begin position="14"/>
        <end position="84"/>
    </location>
</feature>
<dbReference type="InterPro" id="IPR017138">
    <property type="entry name" value="Asp_Glu_LeuTrfase"/>
</dbReference>
<evidence type="ECO:0000259" key="5">
    <source>
        <dbReference type="Pfam" id="PF04376"/>
    </source>
</evidence>
<dbReference type="PANTHER" id="PTHR21367:SF1">
    <property type="entry name" value="ARGINYL-TRNA--PROTEIN TRANSFERASE 1"/>
    <property type="match status" value="1"/>
</dbReference>
<dbReference type="GO" id="GO:0071596">
    <property type="term" value="P:ubiquitin-dependent protein catabolic process via the N-end rule pathway"/>
    <property type="evidence" value="ECO:0007669"/>
    <property type="project" value="InterPro"/>
</dbReference>
<reference evidence="8" key="1">
    <citation type="submission" date="2018-05" db="EMBL/GenBank/DDBJ databases">
        <authorList>
            <person name="Li Y."/>
        </authorList>
    </citation>
    <scope>NUCLEOTIDE SEQUENCE [LARGE SCALE GENOMIC DNA]</scope>
    <source>
        <strain evidence="8">3d-2-2</strain>
    </source>
</reference>
<dbReference type="Proteomes" id="UP000245212">
    <property type="component" value="Unassembled WGS sequence"/>
</dbReference>
<keyword evidence="3 4" id="KW-0012">Acyltransferase</keyword>
<comment type="subcellular location">
    <subcellularLocation>
        <location evidence="4">Cytoplasm</location>
    </subcellularLocation>
</comment>
<name>A0A2V1K831_9BURK</name>
<evidence type="ECO:0000256" key="4">
    <source>
        <dbReference type="HAMAP-Rule" id="MF_00689"/>
    </source>
</evidence>
<keyword evidence="8" id="KW-1185">Reference proteome</keyword>
<dbReference type="InterPro" id="IPR030700">
    <property type="entry name" value="N-end_Aminoacyl_Trfase"/>
</dbReference>
<dbReference type="Pfam" id="PF04377">
    <property type="entry name" value="ATE_C"/>
    <property type="match status" value="1"/>
</dbReference>
<dbReference type="SUPFAM" id="SSF55729">
    <property type="entry name" value="Acyl-CoA N-acyltransferases (Nat)"/>
    <property type="match status" value="1"/>
</dbReference>
<dbReference type="RefSeq" id="WP_109060524.1">
    <property type="nucleotide sequence ID" value="NZ_QETA01000001.1"/>
</dbReference>
<dbReference type="EC" id="2.3.2.29" evidence="4"/>
<dbReference type="GO" id="GO:0008914">
    <property type="term" value="F:leucyl-tRNA--protein transferase activity"/>
    <property type="evidence" value="ECO:0007669"/>
    <property type="project" value="UniProtKB-UniRule"/>
</dbReference>
<dbReference type="NCBIfam" id="NF002342">
    <property type="entry name" value="PRK01305.1-3"/>
    <property type="match status" value="1"/>
</dbReference>
<dbReference type="HAMAP" id="MF_00689">
    <property type="entry name" value="Bpt"/>
    <property type="match status" value="1"/>
</dbReference>
<comment type="similarity">
    <text evidence="4">Belongs to the R-transferase family. Bpt subfamily.</text>
</comment>
<protein>
    <recommendedName>
        <fullName evidence="4">Aspartate/glutamate leucyltransferase</fullName>
        <ecNumber evidence="4">2.3.2.29</ecNumber>
    </recommendedName>
</protein>
<comment type="caution">
    <text evidence="7">The sequence shown here is derived from an EMBL/GenBank/DDBJ whole genome shotgun (WGS) entry which is preliminary data.</text>
</comment>
<dbReference type="GO" id="GO:0005737">
    <property type="term" value="C:cytoplasm"/>
    <property type="evidence" value="ECO:0007669"/>
    <property type="project" value="UniProtKB-SubCell"/>
</dbReference>
<evidence type="ECO:0000256" key="2">
    <source>
        <dbReference type="ARBA" id="ARBA00022679"/>
    </source>
</evidence>
<sequence>MTQQTIRLYTTAPYPCSYLPGKQARSQVAAPAELIHAPAYDELIEHGFRRSGSFVYRPRCDHCQACKPVRVDATQFHPDRSQRRCWTRHHQVLSATLSSPYWSPEHYALYLRYQQARHPGGGMDEDDRAQYAGFLLESSVQTQLAEFRDADGRVVMVSLIDMLDQGLSAVYTFYDPDAPGSLGTYAILWQIDLCRRLGLSWLYLGYWIENSRKMAYKIRFQPLQVRRNGTWQDILPTQP</sequence>
<dbReference type="NCBIfam" id="NF002346">
    <property type="entry name" value="PRK01305.2-3"/>
    <property type="match status" value="1"/>
</dbReference>
<comment type="function">
    <text evidence="4">Functions in the N-end rule pathway of protein degradation where it conjugates Leu from its aminoacyl-tRNA to the N-termini of proteins containing an N-terminal aspartate or glutamate.</text>
</comment>
<comment type="catalytic activity">
    <reaction evidence="4">
        <text>N-terminal L-aspartyl-[protein] + L-leucyl-tRNA(Leu) = N-terminal L-leucyl-L-aspartyl-[protein] + tRNA(Leu) + H(+)</text>
        <dbReference type="Rhea" id="RHEA:50420"/>
        <dbReference type="Rhea" id="RHEA-COMP:9613"/>
        <dbReference type="Rhea" id="RHEA-COMP:9622"/>
        <dbReference type="Rhea" id="RHEA-COMP:12669"/>
        <dbReference type="Rhea" id="RHEA-COMP:12674"/>
        <dbReference type="ChEBI" id="CHEBI:15378"/>
        <dbReference type="ChEBI" id="CHEBI:64720"/>
        <dbReference type="ChEBI" id="CHEBI:78442"/>
        <dbReference type="ChEBI" id="CHEBI:78494"/>
        <dbReference type="ChEBI" id="CHEBI:133042"/>
        <dbReference type="EC" id="2.3.2.29"/>
    </reaction>
</comment>
<feature type="domain" description="N-end rule aminoacyl transferase C-terminal" evidence="6">
    <location>
        <begin position="105"/>
        <end position="225"/>
    </location>
</feature>
<dbReference type="Pfam" id="PF04376">
    <property type="entry name" value="ATE_N"/>
    <property type="match status" value="1"/>
</dbReference>
<keyword evidence="1 4" id="KW-0963">Cytoplasm</keyword>
<dbReference type="EMBL" id="QETA01000001">
    <property type="protein sequence ID" value="PWF25122.1"/>
    <property type="molecule type" value="Genomic_DNA"/>
</dbReference>
<organism evidence="7 8">
    <name type="scientific">Corticimicrobacter populi</name>
    <dbReference type="NCBI Taxonomy" id="2175229"/>
    <lineage>
        <taxon>Bacteria</taxon>
        <taxon>Pseudomonadati</taxon>
        <taxon>Pseudomonadota</taxon>
        <taxon>Betaproteobacteria</taxon>
        <taxon>Burkholderiales</taxon>
        <taxon>Alcaligenaceae</taxon>
        <taxon>Corticimicrobacter</taxon>
    </lineage>
</organism>
<evidence type="ECO:0000259" key="6">
    <source>
        <dbReference type="Pfam" id="PF04377"/>
    </source>
</evidence>
<keyword evidence="2 4" id="KW-0808">Transferase</keyword>
<evidence type="ECO:0000313" key="8">
    <source>
        <dbReference type="Proteomes" id="UP000245212"/>
    </source>
</evidence>
<dbReference type="PIRSF" id="PIRSF037208">
    <property type="entry name" value="ATE_pro_prd"/>
    <property type="match status" value="1"/>
</dbReference>
<dbReference type="AlphaFoldDB" id="A0A2V1K831"/>
<evidence type="ECO:0000256" key="3">
    <source>
        <dbReference type="ARBA" id="ARBA00023315"/>
    </source>
</evidence>
<accession>A0A2V1K831</accession>
<evidence type="ECO:0000313" key="7">
    <source>
        <dbReference type="EMBL" id="PWF25122.1"/>
    </source>
</evidence>
<gene>
    <name evidence="4" type="primary">bpt</name>
    <name evidence="7" type="ORF">DD235_02880</name>
</gene>
<dbReference type="NCBIfam" id="NF002341">
    <property type="entry name" value="PRK01305.1-1"/>
    <property type="match status" value="1"/>
</dbReference>
<dbReference type="PANTHER" id="PTHR21367">
    <property type="entry name" value="ARGININE-TRNA-PROTEIN TRANSFERASE 1"/>
    <property type="match status" value="1"/>
</dbReference>
<dbReference type="InterPro" id="IPR016181">
    <property type="entry name" value="Acyl_CoA_acyltransferase"/>
</dbReference>
<dbReference type="InterPro" id="IPR007471">
    <property type="entry name" value="N-end_Aminoacyl_Trfase_N"/>
</dbReference>
<evidence type="ECO:0000256" key="1">
    <source>
        <dbReference type="ARBA" id="ARBA00022490"/>
    </source>
</evidence>
<proteinExistence type="inferred from homology"/>
<comment type="catalytic activity">
    <reaction evidence="4">
        <text>N-terminal L-glutamyl-[protein] + L-leucyl-tRNA(Leu) = N-terminal L-leucyl-L-glutamyl-[protein] + tRNA(Leu) + H(+)</text>
        <dbReference type="Rhea" id="RHEA:50412"/>
        <dbReference type="Rhea" id="RHEA-COMP:9613"/>
        <dbReference type="Rhea" id="RHEA-COMP:9622"/>
        <dbReference type="Rhea" id="RHEA-COMP:12664"/>
        <dbReference type="Rhea" id="RHEA-COMP:12668"/>
        <dbReference type="ChEBI" id="CHEBI:15378"/>
        <dbReference type="ChEBI" id="CHEBI:64721"/>
        <dbReference type="ChEBI" id="CHEBI:78442"/>
        <dbReference type="ChEBI" id="CHEBI:78494"/>
        <dbReference type="ChEBI" id="CHEBI:133041"/>
        <dbReference type="EC" id="2.3.2.29"/>
    </reaction>
</comment>